<proteinExistence type="inferred from homology"/>
<evidence type="ECO:0000313" key="5">
    <source>
        <dbReference type="Proteomes" id="UP000266723"/>
    </source>
</evidence>
<dbReference type="SUPFAM" id="SSF53720">
    <property type="entry name" value="ALDH-like"/>
    <property type="match status" value="1"/>
</dbReference>
<dbReference type="PRINTS" id="PR00083">
    <property type="entry name" value="HOLDHDRGNASE"/>
</dbReference>
<dbReference type="Proteomes" id="UP000266723">
    <property type="component" value="Unassembled WGS sequence"/>
</dbReference>
<reference evidence="4 5" key="1">
    <citation type="journal article" date="2020" name="BMC Genomics">
        <title>Intraspecific diversification of the crop wild relative Brassica cretica Lam. using demographic model selection.</title>
        <authorList>
            <person name="Kioukis A."/>
            <person name="Michalopoulou V.A."/>
            <person name="Briers L."/>
            <person name="Pirintsos S."/>
            <person name="Studholme D.J."/>
            <person name="Pavlidis P."/>
            <person name="Sarris P.F."/>
        </authorList>
    </citation>
    <scope>NUCLEOTIDE SEQUENCE [LARGE SCALE GENOMIC DNA]</scope>
    <source>
        <strain evidence="5">cv. PFS-1207/04</strain>
    </source>
</reference>
<dbReference type="PANTHER" id="PTHR21256">
    <property type="entry name" value="HISTIDINOL DEHYDROGENASE HDH"/>
    <property type="match status" value="1"/>
</dbReference>
<accession>A0ABQ7A7Q7</accession>
<dbReference type="Pfam" id="PF00815">
    <property type="entry name" value="Histidinol_dh"/>
    <property type="match status" value="1"/>
</dbReference>
<keyword evidence="1" id="KW-0560">Oxidoreductase</keyword>
<evidence type="ECO:0008006" key="6">
    <source>
        <dbReference type="Google" id="ProtNLM"/>
    </source>
</evidence>
<organism evidence="4 5">
    <name type="scientific">Brassica cretica</name>
    <name type="common">Mustard</name>
    <dbReference type="NCBI Taxonomy" id="69181"/>
    <lineage>
        <taxon>Eukaryota</taxon>
        <taxon>Viridiplantae</taxon>
        <taxon>Streptophyta</taxon>
        <taxon>Embryophyta</taxon>
        <taxon>Tracheophyta</taxon>
        <taxon>Spermatophyta</taxon>
        <taxon>Magnoliopsida</taxon>
        <taxon>eudicotyledons</taxon>
        <taxon>Gunneridae</taxon>
        <taxon>Pentapetalae</taxon>
        <taxon>rosids</taxon>
        <taxon>malvids</taxon>
        <taxon>Brassicales</taxon>
        <taxon>Brassicaceae</taxon>
        <taxon>Brassiceae</taxon>
        <taxon>Brassica</taxon>
    </lineage>
</organism>
<evidence type="ECO:0000256" key="3">
    <source>
        <dbReference type="SAM" id="MobiDB-lite"/>
    </source>
</evidence>
<dbReference type="PANTHER" id="PTHR21256:SF2">
    <property type="entry name" value="HISTIDINE BIOSYNTHESIS TRIFUNCTIONAL PROTEIN"/>
    <property type="match status" value="1"/>
</dbReference>
<evidence type="ECO:0000256" key="1">
    <source>
        <dbReference type="ARBA" id="ARBA00023002"/>
    </source>
</evidence>
<protein>
    <recommendedName>
        <fullName evidence="6">Histidinol dehydrogenase</fullName>
    </recommendedName>
</protein>
<evidence type="ECO:0000313" key="4">
    <source>
        <dbReference type="EMBL" id="KAF3493691.1"/>
    </source>
</evidence>
<sequence>MRLFLFKARDLITGRRPSRHKRNLAPRSVSRLEDHRVCAWEPTCNNFIWGQRIVHQPLVGHHALMTSCGLTRHDERTPSVSVRSRQSWFDLANILHADCISHGNMWINNTTRPADFITPFTHGLHQYREDMSTSTDASSMATCFGGSEHCLHRSFAQPSRSKKSDRNQKYVGDSSPEMYAPEHLIINVKDAEKWEGLIENAGSVFIGPWTPESVGDYASGTNHVLSTYGYARTYGGVSLDSFLKFMTVESLTEEGLRNLGPYVATMAEIEGLDAHKRAVTLRLKDIEARQPSQTK</sequence>
<dbReference type="InterPro" id="IPR016161">
    <property type="entry name" value="Ald_DH/histidinol_DH"/>
</dbReference>
<dbReference type="InterPro" id="IPR012131">
    <property type="entry name" value="Hstdl_DH"/>
</dbReference>
<dbReference type="EMBL" id="QGKV02002055">
    <property type="protein sequence ID" value="KAF3493691.1"/>
    <property type="molecule type" value="Genomic_DNA"/>
</dbReference>
<dbReference type="Gene3D" id="1.20.5.1300">
    <property type="match status" value="1"/>
</dbReference>
<comment type="caution">
    <text evidence="4">The sequence shown here is derived from an EMBL/GenBank/DDBJ whole genome shotgun (WGS) entry which is preliminary data.</text>
</comment>
<comment type="similarity">
    <text evidence="2">Belongs to the histidinol dehydrogenase family.</text>
</comment>
<keyword evidence="5" id="KW-1185">Reference proteome</keyword>
<evidence type="ECO:0000256" key="2">
    <source>
        <dbReference type="RuleBase" id="RU004175"/>
    </source>
</evidence>
<gene>
    <name evidence="4" type="ORF">DY000_02053880</name>
</gene>
<feature type="region of interest" description="Disordered" evidence="3">
    <location>
        <begin position="155"/>
        <end position="175"/>
    </location>
</feature>
<name>A0ABQ7A7Q7_BRACR</name>
<dbReference type="Gene3D" id="3.40.50.1980">
    <property type="entry name" value="Nitrogenase molybdenum iron protein domain"/>
    <property type="match status" value="1"/>
</dbReference>